<dbReference type="GeneID" id="303195023"/>
<comment type="catalytic activity">
    <reaction evidence="12">
        <text>D-ribose + ATP = D-ribose 5-phosphate + ADP + H(+)</text>
        <dbReference type="Rhea" id="RHEA:13697"/>
        <dbReference type="ChEBI" id="CHEBI:15378"/>
        <dbReference type="ChEBI" id="CHEBI:30616"/>
        <dbReference type="ChEBI" id="CHEBI:47013"/>
        <dbReference type="ChEBI" id="CHEBI:78346"/>
        <dbReference type="ChEBI" id="CHEBI:456216"/>
        <dbReference type="EC" id="2.7.1.15"/>
    </reaction>
</comment>
<dbReference type="GO" id="GO:0004747">
    <property type="term" value="F:ribokinase activity"/>
    <property type="evidence" value="ECO:0007669"/>
    <property type="project" value="UniProtKB-UniRule"/>
</dbReference>
<evidence type="ECO:0000256" key="8">
    <source>
        <dbReference type="ARBA" id="ARBA00022840"/>
    </source>
</evidence>
<evidence type="ECO:0000256" key="5">
    <source>
        <dbReference type="ARBA" id="ARBA00022723"/>
    </source>
</evidence>
<feature type="domain" description="Carbohydrate kinase PfkB" evidence="13">
    <location>
        <begin position="1"/>
        <end position="284"/>
    </location>
</feature>
<keyword evidence="10 12" id="KW-0630">Potassium</keyword>
<evidence type="ECO:0000256" key="10">
    <source>
        <dbReference type="ARBA" id="ARBA00022958"/>
    </source>
</evidence>
<accession>A0A7V8N0T9</accession>
<keyword evidence="12" id="KW-0963">Cytoplasm</keyword>
<proteinExistence type="inferred from homology"/>
<evidence type="ECO:0000256" key="4">
    <source>
        <dbReference type="ARBA" id="ARBA00022679"/>
    </source>
</evidence>
<feature type="binding site" evidence="12">
    <location>
        <position position="275"/>
    </location>
    <ligand>
        <name>K(+)</name>
        <dbReference type="ChEBI" id="CHEBI:29103"/>
    </ligand>
</feature>
<evidence type="ECO:0000259" key="13">
    <source>
        <dbReference type="Pfam" id="PF00294"/>
    </source>
</evidence>
<dbReference type="UniPathway" id="UPA00916">
    <property type="reaction ID" value="UER00889"/>
</dbReference>
<dbReference type="EMBL" id="JACBNY010000007">
    <property type="protein sequence ID" value="MBA0016657.1"/>
    <property type="molecule type" value="Genomic_DNA"/>
</dbReference>
<evidence type="ECO:0000256" key="3">
    <source>
        <dbReference type="ARBA" id="ARBA00016943"/>
    </source>
</evidence>
<dbReference type="GO" id="GO:0005524">
    <property type="term" value="F:ATP binding"/>
    <property type="evidence" value="ECO:0007669"/>
    <property type="project" value="UniProtKB-UniRule"/>
</dbReference>
<keyword evidence="5 12" id="KW-0479">Metal-binding</keyword>
<gene>
    <name evidence="12 14" type="primary">rbsK</name>
    <name evidence="14" type="ORF">HZR21_05795</name>
</gene>
<evidence type="ECO:0000256" key="2">
    <source>
        <dbReference type="ARBA" id="ARBA00012035"/>
    </source>
</evidence>
<feature type="binding site" evidence="12">
    <location>
        <position position="242"/>
    </location>
    <ligand>
        <name>substrate</name>
    </ligand>
</feature>
<dbReference type="PANTHER" id="PTHR10584">
    <property type="entry name" value="SUGAR KINASE"/>
    <property type="match status" value="1"/>
</dbReference>
<keyword evidence="6 12" id="KW-0547">Nucleotide-binding</keyword>
<organism evidence="14 15">
    <name type="scientific">Pseudolactococcus laudensis</name>
    <dbReference type="NCBI Taxonomy" id="1494461"/>
    <lineage>
        <taxon>Bacteria</taxon>
        <taxon>Bacillati</taxon>
        <taxon>Bacillota</taxon>
        <taxon>Bacilli</taxon>
        <taxon>Lactobacillales</taxon>
        <taxon>Streptococcaceae</taxon>
        <taxon>Pseudolactococcus</taxon>
    </lineage>
</organism>
<dbReference type="Pfam" id="PF00294">
    <property type="entry name" value="PfkB"/>
    <property type="match status" value="1"/>
</dbReference>
<dbReference type="Gene3D" id="3.40.1190.20">
    <property type="match status" value="1"/>
</dbReference>
<comment type="function">
    <text evidence="12">Catalyzes the phosphorylation of ribose at O-5 in a reaction requiring ATP and magnesium. The resulting D-ribose-5-phosphate can then be used either for sythesis of nucleotides, histidine, and tryptophan, or as a component of the pentose phosphate pathway.</text>
</comment>
<dbReference type="GO" id="GO:0046872">
    <property type="term" value="F:metal ion binding"/>
    <property type="evidence" value="ECO:0007669"/>
    <property type="project" value="UniProtKB-KW"/>
</dbReference>
<dbReference type="InterPro" id="IPR002173">
    <property type="entry name" value="Carboh/pur_kinase_PfkB_CS"/>
</dbReference>
<dbReference type="CDD" id="cd01174">
    <property type="entry name" value="ribokinase"/>
    <property type="match status" value="1"/>
</dbReference>
<dbReference type="InterPro" id="IPR011877">
    <property type="entry name" value="Ribokinase"/>
</dbReference>
<dbReference type="PROSITE" id="PS00583">
    <property type="entry name" value="PFKB_KINASES_1"/>
    <property type="match status" value="1"/>
</dbReference>
<protein>
    <recommendedName>
        <fullName evidence="3 12">Ribokinase</fullName>
        <shortName evidence="12">RK</shortName>
        <ecNumber evidence="2 12">2.7.1.15</ecNumber>
    </recommendedName>
</protein>
<dbReference type="Proteomes" id="UP000530186">
    <property type="component" value="Unassembled WGS sequence"/>
</dbReference>
<comment type="subunit">
    <text evidence="12">Homodimer.</text>
</comment>
<dbReference type="PANTHER" id="PTHR10584:SF166">
    <property type="entry name" value="RIBOKINASE"/>
    <property type="match status" value="1"/>
</dbReference>
<feature type="binding site" evidence="12">
    <location>
        <begin position="241"/>
        <end position="242"/>
    </location>
    <ligand>
        <name>ATP</name>
        <dbReference type="ChEBI" id="CHEBI:30616"/>
    </ligand>
</feature>
<name>A0A7V8N0T9_9LACT</name>
<feature type="binding site" evidence="12">
    <location>
        <position position="277"/>
    </location>
    <ligand>
        <name>K(+)</name>
        <dbReference type="ChEBI" id="CHEBI:29103"/>
    </ligand>
</feature>
<dbReference type="PROSITE" id="PS00584">
    <property type="entry name" value="PFKB_KINASES_2"/>
    <property type="match status" value="1"/>
</dbReference>
<evidence type="ECO:0000256" key="1">
    <source>
        <dbReference type="ARBA" id="ARBA00005380"/>
    </source>
</evidence>
<dbReference type="RefSeq" id="WP_180746842.1">
    <property type="nucleotide sequence ID" value="NZ_CBCRWQ010000008.1"/>
</dbReference>
<evidence type="ECO:0000256" key="6">
    <source>
        <dbReference type="ARBA" id="ARBA00022741"/>
    </source>
</evidence>
<comment type="caution">
    <text evidence="14">The sequence shown here is derived from an EMBL/GenBank/DDBJ whole genome shotgun (WGS) entry which is preliminary data.</text>
</comment>
<dbReference type="SUPFAM" id="SSF53613">
    <property type="entry name" value="Ribokinase-like"/>
    <property type="match status" value="1"/>
</dbReference>
<comment type="subcellular location">
    <subcellularLocation>
        <location evidence="12">Cytoplasm</location>
    </subcellularLocation>
</comment>
<evidence type="ECO:0000313" key="14">
    <source>
        <dbReference type="EMBL" id="MBA0016657.1"/>
    </source>
</evidence>
<reference evidence="14 15" key="1">
    <citation type="submission" date="2020-07" db="EMBL/GenBank/DDBJ databases">
        <authorList>
            <person name="Hilgarth M."/>
            <person name="Werum V."/>
            <person name="Vogel R.F."/>
        </authorList>
    </citation>
    <scope>NUCLEOTIDE SEQUENCE [LARGE SCALE GENOMIC DNA]</scope>
    <source>
        <strain evidence="14 15">DSM 28961</strain>
    </source>
</reference>
<feature type="active site" description="Proton acceptor" evidence="12">
    <location>
        <position position="242"/>
    </location>
</feature>
<feature type="binding site" evidence="12">
    <location>
        <begin position="39"/>
        <end position="43"/>
    </location>
    <ligand>
        <name>substrate</name>
    </ligand>
</feature>
<dbReference type="EC" id="2.7.1.15" evidence="2 12"/>
<comment type="caution">
    <text evidence="12">Lacks conserved residue(s) required for the propagation of feature annotation.</text>
</comment>
<dbReference type="InterPro" id="IPR002139">
    <property type="entry name" value="Ribo/fructo_kinase"/>
</dbReference>
<comment type="cofactor">
    <cofactor evidence="12">
        <name>Mg(2+)</name>
        <dbReference type="ChEBI" id="CHEBI:18420"/>
    </cofactor>
    <text evidence="12">Requires a divalent cation, most likely magnesium in vivo, as an electrophilic catalyst to aid phosphoryl group transfer. It is the chelate of the metal and the nucleotide that is the actual substrate.</text>
</comment>
<keyword evidence="9 12" id="KW-0460">Magnesium</keyword>
<evidence type="ECO:0000313" key="15">
    <source>
        <dbReference type="Proteomes" id="UP000530186"/>
    </source>
</evidence>
<evidence type="ECO:0000256" key="12">
    <source>
        <dbReference type="HAMAP-Rule" id="MF_01987"/>
    </source>
</evidence>
<dbReference type="AlphaFoldDB" id="A0A7V8N0T9"/>
<keyword evidence="4 12" id="KW-0808">Transferase</keyword>
<feature type="binding site" evidence="12">
    <location>
        <position position="183"/>
    </location>
    <ligand>
        <name>ATP</name>
        <dbReference type="ChEBI" id="CHEBI:30616"/>
    </ligand>
</feature>
<dbReference type="GO" id="GO:0005829">
    <property type="term" value="C:cytosol"/>
    <property type="evidence" value="ECO:0007669"/>
    <property type="project" value="TreeGrafter"/>
</dbReference>
<feature type="binding site" evidence="12">
    <location>
        <begin position="210"/>
        <end position="215"/>
    </location>
    <ligand>
        <name>ATP</name>
        <dbReference type="ChEBI" id="CHEBI:30616"/>
    </ligand>
</feature>
<evidence type="ECO:0000256" key="11">
    <source>
        <dbReference type="ARBA" id="ARBA00023277"/>
    </source>
</evidence>
<comment type="pathway">
    <text evidence="12">Carbohydrate metabolism; D-ribose degradation; D-ribose 5-phosphate from beta-D-ribopyranose: step 2/2.</text>
</comment>
<comment type="similarity">
    <text evidence="12">Belongs to the carbohydrate kinase PfkB family. Ribokinase subfamily.</text>
</comment>
<keyword evidence="15" id="KW-1185">Reference proteome</keyword>
<dbReference type="GO" id="GO:0019303">
    <property type="term" value="P:D-ribose catabolic process"/>
    <property type="evidence" value="ECO:0007669"/>
    <property type="project" value="UniProtKB-UniRule"/>
</dbReference>
<feature type="binding site" evidence="12">
    <location>
        <position position="236"/>
    </location>
    <ligand>
        <name>K(+)</name>
        <dbReference type="ChEBI" id="CHEBI:29103"/>
    </ligand>
</feature>
<evidence type="ECO:0000256" key="9">
    <source>
        <dbReference type="ARBA" id="ARBA00022842"/>
    </source>
</evidence>
<comment type="similarity">
    <text evidence="1">Belongs to the carbohydrate kinase pfkB family.</text>
</comment>
<comment type="activity regulation">
    <text evidence="12">Activated by a monovalent cation that binds near, but not in, the active site. The most likely occupant of the site in vivo is potassium. Ion binding induces a conformational change that may alter substrate affinity.</text>
</comment>
<feature type="binding site" evidence="12">
    <location>
        <begin position="11"/>
        <end position="13"/>
    </location>
    <ligand>
        <name>substrate</name>
    </ligand>
</feature>
<keyword evidence="8 12" id="KW-0067">ATP-binding</keyword>
<keyword evidence="7 12" id="KW-0418">Kinase</keyword>
<keyword evidence="11 12" id="KW-0119">Carbohydrate metabolism</keyword>
<feature type="binding site" evidence="12">
    <location>
        <position position="139"/>
    </location>
    <ligand>
        <name>substrate</name>
    </ligand>
</feature>
<sequence>MKNVTVVGSLAIDNIISTGVIPNSGETVFGTSFDTAFGGKGANQTVALGRLGARPFMVGAVGNDSNGKAIIENLKKNQINLDFVGTVPQATGTAHIILYDDDNRIIVVPSANNEVTLDNLKDDFWSLLKDSELVILQNEIPQVTNEAIINYCYEHHVNVLLNPAPARKISEELIEKITYLTPNEHELSILFPHLTREAALAKYPQKLVVTLGSKGVYFHDGKHEILVPAFKVKPTDTTGAGDTFNGAFAYAILKHLDLKNAIKFGNLAASISVQGFGAQGGMPTLEKMKESEFYEKTWHFE</sequence>
<dbReference type="NCBIfam" id="TIGR02152">
    <property type="entry name" value="D_ribokin_bact"/>
    <property type="match status" value="1"/>
</dbReference>
<feature type="binding site" evidence="12">
    <location>
        <position position="272"/>
    </location>
    <ligand>
        <name>K(+)</name>
        <dbReference type="ChEBI" id="CHEBI:29103"/>
    </ligand>
</feature>
<feature type="binding site" evidence="12">
    <location>
        <position position="238"/>
    </location>
    <ligand>
        <name>K(+)</name>
        <dbReference type="ChEBI" id="CHEBI:29103"/>
    </ligand>
</feature>
<dbReference type="InterPro" id="IPR029056">
    <property type="entry name" value="Ribokinase-like"/>
</dbReference>
<dbReference type="InterPro" id="IPR011611">
    <property type="entry name" value="PfkB_dom"/>
</dbReference>
<dbReference type="PRINTS" id="PR00990">
    <property type="entry name" value="RIBOKINASE"/>
</dbReference>
<feature type="binding site" evidence="12">
    <location>
        <position position="266"/>
    </location>
    <ligand>
        <name>ATP</name>
        <dbReference type="ChEBI" id="CHEBI:30616"/>
    </ligand>
</feature>
<evidence type="ECO:0000256" key="7">
    <source>
        <dbReference type="ARBA" id="ARBA00022777"/>
    </source>
</evidence>
<dbReference type="HAMAP" id="MF_01987">
    <property type="entry name" value="Ribokinase"/>
    <property type="match status" value="1"/>
</dbReference>